<dbReference type="Proteomes" id="UP000196151">
    <property type="component" value="Chromosome"/>
</dbReference>
<evidence type="ECO:0000313" key="2">
    <source>
        <dbReference type="EMBL" id="OUZ33454.1"/>
    </source>
</evidence>
<feature type="transmembrane region" description="Helical" evidence="1">
    <location>
        <begin position="20"/>
        <end position="41"/>
    </location>
</feature>
<gene>
    <name evidence="3" type="ORF">A5889_000914</name>
    <name evidence="2" type="ORF">A5889_002167</name>
</gene>
<reference evidence="2" key="1">
    <citation type="submission" date="2017-05" db="EMBL/GenBank/DDBJ databases">
        <title>The Genome Sequence of Enterococcus sp. 9D6_DIV0238.</title>
        <authorList>
            <consortium name="The Broad Institute Genomics Platform"/>
            <consortium name="The Broad Institute Genomic Center for Infectious Diseases"/>
            <person name="Earl A."/>
            <person name="Manson A."/>
            <person name="Schwartman J."/>
            <person name="Gilmore M."/>
            <person name="Abouelleil A."/>
            <person name="Cao P."/>
            <person name="Chapman S."/>
            <person name="Cusick C."/>
            <person name="Shea T."/>
            <person name="Young S."/>
            <person name="Neafsey D."/>
            <person name="Nusbaum C."/>
            <person name="Birren B."/>
        </authorList>
    </citation>
    <scope>NUCLEOTIDE SEQUENCE [LARGE SCALE GENOMIC DNA]</scope>
    <source>
        <strain evidence="2">9D6_DIV0238</strain>
    </source>
</reference>
<dbReference type="EMBL" id="CP147246">
    <property type="protein sequence ID" value="WYJ93416.1"/>
    <property type="molecule type" value="Genomic_DNA"/>
</dbReference>
<keyword evidence="1" id="KW-0472">Membrane</keyword>
<evidence type="ECO:0000256" key="1">
    <source>
        <dbReference type="SAM" id="Phobius"/>
    </source>
</evidence>
<reference evidence="3" key="2">
    <citation type="submission" date="2017-05" db="EMBL/GenBank/DDBJ databases">
        <authorList>
            <consortium name="The Broad Institute Genomics Platform"/>
            <consortium name="The Broad Institute Genomic Center for Infectious Diseases"/>
            <person name="Earl A."/>
            <person name="Manson A."/>
            <person name="Schwartman J."/>
            <person name="Gilmore M."/>
            <person name="Abouelleil A."/>
            <person name="Cao P."/>
            <person name="Chapman S."/>
            <person name="Cusick C."/>
            <person name="Shea T."/>
            <person name="Young S."/>
            <person name="Neafsey D."/>
            <person name="Nusbaum C."/>
            <person name="Birren B."/>
        </authorList>
    </citation>
    <scope>NUCLEOTIDE SEQUENCE</scope>
    <source>
        <strain evidence="3">9D6_DIV0238</strain>
    </source>
</reference>
<name>A0A200J8E6_9ENTE</name>
<organism evidence="2">
    <name type="scientific">Candidatus Enterococcus dunnyi</name>
    <dbReference type="NCBI Taxonomy" id="1834192"/>
    <lineage>
        <taxon>Bacteria</taxon>
        <taxon>Bacillati</taxon>
        <taxon>Bacillota</taxon>
        <taxon>Bacilli</taxon>
        <taxon>Lactobacillales</taxon>
        <taxon>Enterococcaceae</taxon>
        <taxon>Enterococcus</taxon>
    </lineage>
</organism>
<dbReference type="RefSeq" id="WP_087641241.1">
    <property type="nucleotide sequence ID" value="NZ_CP147246.1"/>
</dbReference>
<keyword evidence="1" id="KW-0812">Transmembrane</keyword>
<reference evidence="3" key="3">
    <citation type="submission" date="2024-03" db="EMBL/GenBank/DDBJ databases">
        <title>The Genome Sequence of Enterococcus sp. DIV0238c.</title>
        <authorList>
            <consortium name="The Broad Institute Genomics Platform"/>
            <consortium name="The Broad Institute Microbial Omics Core"/>
            <consortium name="The Broad Institute Genomic Center for Infectious Diseases"/>
            <person name="Earl A."/>
            <person name="Manson A."/>
            <person name="Gilmore M."/>
            <person name="Schwartman J."/>
            <person name="Shea T."/>
            <person name="Abouelleil A."/>
            <person name="Cao P."/>
            <person name="Chapman S."/>
            <person name="Cusick C."/>
            <person name="Young S."/>
            <person name="Neafsey D."/>
            <person name="Nusbaum C."/>
            <person name="Birren B."/>
        </authorList>
    </citation>
    <scope>NUCLEOTIDE SEQUENCE</scope>
    <source>
        <strain evidence="3">9D6_DIV0238</strain>
    </source>
</reference>
<dbReference type="AlphaFoldDB" id="A0A200J8E6"/>
<evidence type="ECO:0000313" key="3">
    <source>
        <dbReference type="EMBL" id="WYJ93416.1"/>
    </source>
</evidence>
<keyword evidence="1" id="KW-1133">Transmembrane helix</keyword>
<evidence type="ECO:0000313" key="4">
    <source>
        <dbReference type="Proteomes" id="UP000196151"/>
    </source>
</evidence>
<keyword evidence="4" id="KW-1185">Reference proteome</keyword>
<proteinExistence type="predicted"/>
<sequence>MGYCSTYFNGSRGMMRGNILGMGFIWWLVIAVLIVAVIYFLKNQRDQSHEAMIKNTSNSAPASAYSSALDLLDEEFVKGTISEEEYLHKKELLKQ</sequence>
<dbReference type="EMBL" id="NIBQ01000002">
    <property type="protein sequence ID" value="OUZ33454.1"/>
    <property type="molecule type" value="Genomic_DNA"/>
</dbReference>
<evidence type="ECO:0008006" key="5">
    <source>
        <dbReference type="Google" id="ProtNLM"/>
    </source>
</evidence>
<accession>A0A200J8E6</accession>
<protein>
    <recommendedName>
        <fullName evidence="5">SHOCT domain-containing protein</fullName>
    </recommendedName>
</protein>